<dbReference type="Gene3D" id="3.10.20.310">
    <property type="entry name" value="membrane protein fhac"/>
    <property type="match status" value="2"/>
</dbReference>
<keyword evidence="2" id="KW-0472">Membrane</keyword>
<evidence type="ECO:0000313" key="4">
    <source>
        <dbReference type="Proteomes" id="UP000243416"/>
    </source>
</evidence>
<reference evidence="3 4" key="1">
    <citation type="journal article" date="2016" name="ISME J.">
        <title>Integrated multi-omics analyses reveal the biochemical mechanisms and phylogenetic relevance of anaerobic androgen biodegradation in the environment.</title>
        <authorList>
            <person name="Yang F.C."/>
            <person name="Chen Y.L."/>
            <person name="Tang S.L."/>
            <person name="Yu C.P."/>
            <person name="Wang P.H."/>
            <person name="Ismail W."/>
            <person name="Wang C.H."/>
            <person name="Ding J.Y."/>
            <person name="Yang C.Y."/>
            <person name="Yang C.Y."/>
            <person name="Chiang Y.R."/>
        </authorList>
    </citation>
    <scope>NUCLEOTIDE SEQUENCE [LARGE SCALE GENOMIC DNA]</scope>
    <source>
        <strain evidence="3 4">DSM 13999</strain>
    </source>
</reference>
<dbReference type="Gene3D" id="2.40.160.50">
    <property type="entry name" value="membrane protein fhac: a member of the omp85/tpsb transporter family"/>
    <property type="match status" value="1"/>
</dbReference>
<evidence type="ECO:0000256" key="1">
    <source>
        <dbReference type="ARBA" id="ARBA00004370"/>
    </source>
</evidence>
<keyword evidence="4" id="KW-1185">Reference proteome</keyword>
<gene>
    <name evidence="3" type="ORF">ACY05_01010</name>
</gene>
<dbReference type="OrthoDB" id="9769707at2"/>
<evidence type="ECO:0000256" key="2">
    <source>
        <dbReference type="ARBA" id="ARBA00023136"/>
    </source>
</evidence>
<comment type="caution">
    <text evidence="3">The sequence shown here is derived from an EMBL/GenBank/DDBJ whole genome shotgun (WGS) entry which is preliminary data.</text>
</comment>
<dbReference type="GO" id="GO:0019867">
    <property type="term" value="C:outer membrane"/>
    <property type="evidence" value="ECO:0007669"/>
    <property type="project" value="InterPro"/>
</dbReference>
<comment type="subcellular location">
    <subcellularLocation>
        <location evidence="1">Membrane</location>
    </subcellularLocation>
</comment>
<dbReference type="EMBL" id="LFZK01000001">
    <property type="protein sequence ID" value="KYC29179.1"/>
    <property type="molecule type" value="Genomic_DNA"/>
</dbReference>
<organism evidence="3 4">
    <name type="scientific">Sterolibacterium denitrificans</name>
    <dbReference type="NCBI Taxonomy" id="157592"/>
    <lineage>
        <taxon>Bacteria</taxon>
        <taxon>Pseudomonadati</taxon>
        <taxon>Pseudomonadota</taxon>
        <taxon>Betaproteobacteria</taxon>
        <taxon>Nitrosomonadales</taxon>
        <taxon>Sterolibacteriaceae</taxon>
        <taxon>Sterolibacterium</taxon>
    </lineage>
</organism>
<accession>A0A656Z807</accession>
<sequence length="595" mass="64926">MRIYWLSFLLLGLPALAMARTVLEAPPEIARLIAPHLSEEDIGPRRLRSLVGEILATEGYFSPQLQFSRQPGESGEGDQDTDAPLRRLGIDAGPRTHVSQVDIRIDGALDPARRAALIDGWRLSAGQPFRQNAWNDAKQDLLARLLAEEYPAARLMDSRARIDVASQRAELTLHYAAGPRYVYSRDPLIISGLARYPAALVERYNRSIRPGAAYREEDLNQLQAALQASPYFSTAEVQLERATAVADAVAVAATTGTDAADAAATSAAPLQAAVNVTLRERPAHHISLGAGVSSNTGMRGEFAYATPDFANQAWDLHSGLRLEQKRQTLYADIFLPPDARDRRYSLGVLGETSDIQGLRTVRQAIGVQSRQARGSIEQLLSLNWLQERRAPEGAAALTNHALVPNLMLTWRRLDSLIEPRKGTVIQAQIGGALRGLLSDTNFLRLSARIQHYLPLGQRDHLLLRGEIGHTRAGASQRIPQDYLFRTGGAGTVRGYAYQSLGIKEGAATVGGRYLGILSAEYTHWLGDGSGEWDDWGIATFVDAGDVSNSPGDFRYAMGYGLGARWRSPAGPIGADLAYGQRSRSLQLHFSLAIPF</sequence>
<dbReference type="Pfam" id="PF01103">
    <property type="entry name" value="Omp85"/>
    <property type="match status" value="1"/>
</dbReference>
<dbReference type="RefSeq" id="WP_067169601.1">
    <property type="nucleotide sequence ID" value="NZ_LFZK01000001.1"/>
</dbReference>
<dbReference type="AlphaFoldDB" id="A0A656Z807"/>
<dbReference type="Proteomes" id="UP000243416">
    <property type="component" value="Unassembled WGS sequence"/>
</dbReference>
<protein>
    <submittedName>
        <fullName evidence="3">Uncharacterized protein</fullName>
    </submittedName>
</protein>
<evidence type="ECO:0000313" key="3">
    <source>
        <dbReference type="EMBL" id="KYC29179.1"/>
    </source>
</evidence>
<proteinExistence type="predicted"/>
<dbReference type="InterPro" id="IPR000184">
    <property type="entry name" value="Bac_surfAg_D15"/>
</dbReference>
<name>A0A656Z807_9PROT</name>